<feature type="region of interest" description="Disordered" evidence="4">
    <location>
        <begin position="105"/>
        <end position="145"/>
    </location>
</feature>
<evidence type="ECO:0000256" key="3">
    <source>
        <dbReference type="ARBA" id="ARBA00022833"/>
    </source>
</evidence>
<dbReference type="PANTHER" id="PTHR47094">
    <property type="entry name" value="ELFLESS, ISOFORM B"/>
    <property type="match status" value="1"/>
</dbReference>
<evidence type="ECO:0000256" key="1">
    <source>
        <dbReference type="ARBA" id="ARBA00022723"/>
    </source>
</evidence>
<keyword evidence="1" id="KW-0479">Metal-binding</keyword>
<evidence type="ECO:0000313" key="6">
    <source>
        <dbReference type="EMBL" id="KAJ8480403.1"/>
    </source>
</evidence>
<name>A0AAV8QYH8_ENSVE</name>
<keyword evidence="2" id="KW-0863">Zinc-finger</keyword>
<dbReference type="GO" id="GO:0008270">
    <property type="term" value="F:zinc ion binding"/>
    <property type="evidence" value="ECO:0007669"/>
    <property type="project" value="UniProtKB-KW"/>
</dbReference>
<evidence type="ECO:0000313" key="7">
    <source>
        <dbReference type="Proteomes" id="UP001222027"/>
    </source>
</evidence>
<accession>A0AAV8QYH8</accession>
<protein>
    <recommendedName>
        <fullName evidence="5">Zinc finger C3HC4 RING-type domain-containing protein</fullName>
    </recommendedName>
</protein>
<dbReference type="GO" id="GO:0033768">
    <property type="term" value="C:SUMO-targeted ubiquitin ligase complex"/>
    <property type="evidence" value="ECO:0007669"/>
    <property type="project" value="TreeGrafter"/>
</dbReference>
<comment type="caution">
    <text evidence="6">The sequence shown here is derived from an EMBL/GenBank/DDBJ whole genome shotgun (WGS) entry which is preliminary data.</text>
</comment>
<dbReference type="AlphaFoldDB" id="A0AAV8QYH8"/>
<evidence type="ECO:0000256" key="2">
    <source>
        <dbReference type="ARBA" id="ARBA00022771"/>
    </source>
</evidence>
<dbReference type="Pfam" id="PF00097">
    <property type="entry name" value="zf-C3HC4"/>
    <property type="match status" value="1"/>
</dbReference>
<gene>
    <name evidence="6" type="ORF">OPV22_024130</name>
</gene>
<dbReference type="GO" id="GO:0032183">
    <property type="term" value="F:SUMO binding"/>
    <property type="evidence" value="ECO:0007669"/>
    <property type="project" value="TreeGrafter"/>
</dbReference>
<dbReference type="PANTHER" id="PTHR47094:SF1">
    <property type="entry name" value="RING-TYPE E3 UBIQUITIN TRANSFERASE"/>
    <property type="match status" value="1"/>
</dbReference>
<keyword evidence="3" id="KW-0862">Zinc</keyword>
<feature type="domain" description="Zinc finger C3HC4 RING-type" evidence="5">
    <location>
        <begin position="257"/>
        <end position="284"/>
    </location>
</feature>
<reference evidence="6 7" key="1">
    <citation type="submission" date="2022-12" db="EMBL/GenBank/DDBJ databases">
        <title>Chromosome-scale assembly of the Ensete ventricosum genome.</title>
        <authorList>
            <person name="Dussert Y."/>
            <person name="Stocks J."/>
            <person name="Wendawek A."/>
            <person name="Woldeyes F."/>
            <person name="Nichols R.A."/>
            <person name="Borrell J.S."/>
        </authorList>
    </citation>
    <scope>NUCLEOTIDE SEQUENCE [LARGE SCALE GENOMIC DNA]</scope>
    <source>
        <strain evidence="7">cv. Maze</strain>
        <tissue evidence="6">Seeds</tissue>
    </source>
</reference>
<dbReference type="Proteomes" id="UP001222027">
    <property type="component" value="Unassembled WGS sequence"/>
</dbReference>
<sequence length="297" mass="33138">MTARLAAARSTSSGWEKTWSLLVPIPLSLPLALPFLRCVVALVLDRQPRRISSLLLPDLSYNLGLFRMTNLGPSRRVTKRSARDNIQSKMVLDVDLNSPPLEIHEQEASSGSRYPAASQGTSASINSRGIYPTGQHQQSAPLPYDVSDSSLIDVDAIEDEVQMLSSPRGFPQARNHSRRNQPVTVVLDEDFDTSSSISEGSATILYLNDHNKHERSSRNMSVINCELYPALEEEYNLKGKSVKETRPELPKEPAFVCSICMDTLAEPSSTICGHIFCRCIFQLLPTEVERRKWSHKD</sequence>
<proteinExistence type="predicted"/>
<feature type="compositionally biased region" description="Polar residues" evidence="4">
    <location>
        <begin position="108"/>
        <end position="127"/>
    </location>
</feature>
<dbReference type="Gene3D" id="3.30.40.10">
    <property type="entry name" value="Zinc/RING finger domain, C3HC4 (zinc finger)"/>
    <property type="match status" value="1"/>
</dbReference>
<dbReference type="SUPFAM" id="SSF57850">
    <property type="entry name" value="RING/U-box"/>
    <property type="match status" value="1"/>
</dbReference>
<dbReference type="EMBL" id="JAQQAF010000006">
    <property type="protein sequence ID" value="KAJ8480403.1"/>
    <property type="molecule type" value="Genomic_DNA"/>
</dbReference>
<evidence type="ECO:0000256" key="4">
    <source>
        <dbReference type="SAM" id="MobiDB-lite"/>
    </source>
</evidence>
<dbReference type="InterPro" id="IPR018957">
    <property type="entry name" value="Znf_C3HC4_RING-type"/>
</dbReference>
<dbReference type="GO" id="GO:0006511">
    <property type="term" value="P:ubiquitin-dependent protein catabolic process"/>
    <property type="evidence" value="ECO:0007669"/>
    <property type="project" value="TreeGrafter"/>
</dbReference>
<dbReference type="InterPro" id="IPR013083">
    <property type="entry name" value="Znf_RING/FYVE/PHD"/>
</dbReference>
<dbReference type="GO" id="GO:0140082">
    <property type="term" value="F:SUMO-ubiquitin ligase activity"/>
    <property type="evidence" value="ECO:0007669"/>
    <property type="project" value="TreeGrafter"/>
</dbReference>
<keyword evidence="7" id="KW-1185">Reference proteome</keyword>
<dbReference type="InterPro" id="IPR049627">
    <property type="entry name" value="SLX8"/>
</dbReference>
<organism evidence="6 7">
    <name type="scientific">Ensete ventricosum</name>
    <name type="common">Abyssinian banana</name>
    <name type="synonym">Musa ensete</name>
    <dbReference type="NCBI Taxonomy" id="4639"/>
    <lineage>
        <taxon>Eukaryota</taxon>
        <taxon>Viridiplantae</taxon>
        <taxon>Streptophyta</taxon>
        <taxon>Embryophyta</taxon>
        <taxon>Tracheophyta</taxon>
        <taxon>Spermatophyta</taxon>
        <taxon>Magnoliopsida</taxon>
        <taxon>Liliopsida</taxon>
        <taxon>Zingiberales</taxon>
        <taxon>Musaceae</taxon>
        <taxon>Ensete</taxon>
    </lineage>
</organism>
<evidence type="ECO:0000259" key="5">
    <source>
        <dbReference type="Pfam" id="PF00097"/>
    </source>
</evidence>
<dbReference type="GO" id="GO:0061630">
    <property type="term" value="F:ubiquitin protein ligase activity"/>
    <property type="evidence" value="ECO:0007669"/>
    <property type="project" value="InterPro"/>
</dbReference>